<sequence>MKKLLLPLFALLFFSACKKDNDEATGPQLQAHDQNEMMRVMHQMMSRMDTMQMSNDPEIDFSKMMRMHHQGAIEMANVELQKGTNDSLKRLAQKIITKQQQEIQEFNTLLATLAVDNMDMAFAMELMETMEKGGGVADVQLITGDTDNDFATLMIVHHQEAIENSSAYLHHSNNTQLRAMAERMIDDQMEEIQELTNWIRANRR</sequence>
<dbReference type="EMBL" id="BAABGY010000014">
    <property type="protein sequence ID" value="GAA4340764.1"/>
    <property type="molecule type" value="Genomic_DNA"/>
</dbReference>
<proteinExistence type="predicted"/>
<evidence type="ECO:0000313" key="4">
    <source>
        <dbReference type="Proteomes" id="UP001501725"/>
    </source>
</evidence>
<organism evidence="3 4">
    <name type="scientific">Flaviaesturariibacter amylovorans</name>
    <dbReference type="NCBI Taxonomy" id="1084520"/>
    <lineage>
        <taxon>Bacteria</taxon>
        <taxon>Pseudomonadati</taxon>
        <taxon>Bacteroidota</taxon>
        <taxon>Chitinophagia</taxon>
        <taxon>Chitinophagales</taxon>
        <taxon>Chitinophagaceae</taxon>
        <taxon>Flaviaestuariibacter</taxon>
    </lineage>
</organism>
<dbReference type="Proteomes" id="UP001501725">
    <property type="component" value="Unassembled WGS sequence"/>
</dbReference>
<evidence type="ECO:0000259" key="2">
    <source>
        <dbReference type="Pfam" id="PF03713"/>
    </source>
</evidence>
<dbReference type="InterPro" id="IPR005183">
    <property type="entry name" value="DUF305_CopM-like"/>
</dbReference>
<name>A0ABP8HKX5_9BACT</name>
<dbReference type="PANTHER" id="PTHR36933:SF1">
    <property type="entry name" value="SLL0788 PROTEIN"/>
    <property type="match status" value="1"/>
</dbReference>
<accession>A0ABP8HKX5</accession>
<keyword evidence="1" id="KW-0732">Signal</keyword>
<feature type="domain" description="DUF305" evidence="2">
    <location>
        <begin position="58"/>
        <end position="198"/>
    </location>
</feature>
<dbReference type="Pfam" id="PF03713">
    <property type="entry name" value="DUF305"/>
    <property type="match status" value="1"/>
</dbReference>
<protein>
    <recommendedName>
        <fullName evidence="2">DUF305 domain-containing protein</fullName>
    </recommendedName>
</protein>
<evidence type="ECO:0000313" key="3">
    <source>
        <dbReference type="EMBL" id="GAA4340764.1"/>
    </source>
</evidence>
<dbReference type="PROSITE" id="PS51257">
    <property type="entry name" value="PROKAR_LIPOPROTEIN"/>
    <property type="match status" value="1"/>
</dbReference>
<comment type="caution">
    <text evidence="3">The sequence shown here is derived from an EMBL/GenBank/DDBJ whole genome shotgun (WGS) entry which is preliminary data.</text>
</comment>
<keyword evidence="4" id="KW-1185">Reference proteome</keyword>
<dbReference type="PANTHER" id="PTHR36933">
    <property type="entry name" value="SLL0788 PROTEIN"/>
    <property type="match status" value="1"/>
</dbReference>
<gene>
    <name evidence="3" type="ORF">GCM10023184_38670</name>
</gene>
<dbReference type="RefSeq" id="WP_345257516.1">
    <property type="nucleotide sequence ID" value="NZ_BAABGY010000014.1"/>
</dbReference>
<reference evidence="4" key="1">
    <citation type="journal article" date="2019" name="Int. J. Syst. Evol. Microbiol.">
        <title>The Global Catalogue of Microorganisms (GCM) 10K type strain sequencing project: providing services to taxonomists for standard genome sequencing and annotation.</title>
        <authorList>
            <consortium name="The Broad Institute Genomics Platform"/>
            <consortium name="The Broad Institute Genome Sequencing Center for Infectious Disease"/>
            <person name="Wu L."/>
            <person name="Ma J."/>
        </authorList>
    </citation>
    <scope>NUCLEOTIDE SEQUENCE [LARGE SCALE GENOMIC DNA]</scope>
    <source>
        <strain evidence="4">JCM 17919</strain>
    </source>
</reference>
<feature type="chain" id="PRO_5047284075" description="DUF305 domain-containing protein" evidence="1">
    <location>
        <begin position="19"/>
        <end position="204"/>
    </location>
</feature>
<feature type="signal peptide" evidence="1">
    <location>
        <begin position="1"/>
        <end position="18"/>
    </location>
</feature>
<dbReference type="Gene3D" id="1.20.1260.10">
    <property type="match status" value="2"/>
</dbReference>
<dbReference type="InterPro" id="IPR012347">
    <property type="entry name" value="Ferritin-like"/>
</dbReference>
<evidence type="ECO:0000256" key="1">
    <source>
        <dbReference type="SAM" id="SignalP"/>
    </source>
</evidence>